<evidence type="ECO:0000256" key="1">
    <source>
        <dbReference type="ARBA" id="ARBA00006525"/>
    </source>
</evidence>
<dbReference type="PANTHER" id="PTHR43022">
    <property type="entry name" value="PROTEIN SMF"/>
    <property type="match status" value="1"/>
</dbReference>
<dbReference type="NCBIfam" id="TIGR00732">
    <property type="entry name" value="dprA"/>
    <property type="match status" value="1"/>
</dbReference>
<protein>
    <submittedName>
        <fullName evidence="4">Uncharacterized protein</fullName>
    </submittedName>
</protein>
<comment type="caution">
    <text evidence="4">The sequence shown here is derived from an EMBL/GenBank/DDBJ whole genome shotgun (WGS) entry which is preliminary data.</text>
</comment>
<dbReference type="Pfam" id="PF02481">
    <property type="entry name" value="DNA_processg_A"/>
    <property type="match status" value="1"/>
</dbReference>
<evidence type="ECO:0000259" key="2">
    <source>
        <dbReference type="Pfam" id="PF02481"/>
    </source>
</evidence>
<organism evidence="4 5">
    <name type="scientific">Candidatus Jorgensenbacteria bacterium GW2011_GWA1_48_11</name>
    <dbReference type="NCBI Taxonomy" id="1618660"/>
    <lineage>
        <taxon>Bacteria</taxon>
        <taxon>Candidatus Joergenseniibacteriota</taxon>
    </lineage>
</organism>
<feature type="domain" description="Smf/DprA SLOG" evidence="2">
    <location>
        <begin position="25"/>
        <end position="232"/>
    </location>
</feature>
<proteinExistence type="inferred from homology"/>
<evidence type="ECO:0000313" key="5">
    <source>
        <dbReference type="Proteomes" id="UP000034956"/>
    </source>
</evidence>
<dbReference type="Gene3D" id="3.40.50.450">
    <property type="match status" value="1"/>
</dbReference>
<dbReference type="EMBL" id="LCPF01000006">
    <property type="protein sequence ID" value="KKU90831.1"/>
    <property type="molecule type" value="Genomic_DNA"/>
</dbReference>
<sequence>MKRTGFEQFLYYFIIIVMNAPIKNVALNEENYPLLLKEIADPPAALHYMGELPRPETKMIAIVGTRKLTPEGKIIAKQIAKDLAESGLTIVSGLALGIDAAAHEGALMSGRTVAVLANGLDKIYPPSNENLAKEIIEKGGAIISEYPAGTPAYPSQFLARNRIISGLALATVIVEMPRRSGASVTAKQALEQDREIFVVPGSIRHANYQGSHMLIRNGARLVTSAQDILEDLDLAPEAEGTAPRHSNDPTAENILNALQNAGAPLDIDNISEITKLEPQAISRELTYLLIDGIITEKNNKFFLKK</sequence>
<reference evidence="4 5" key="1">
    <citation type="journal article" date="2015" name="Nature">
        <title>rRNA introns, odd ribosomes, and small enigmatic genomes across a large radiation of phyla.</title>
        <authorList>
            <person name="Brown C.T."/>
            <person name="Hug L.A."/>
            <person name="Thomas B.C."/>
            <person name="Sharon I."/>
            <person name="Castelle C.J."/>
            <person name="Singh A."/>
            <person name="Wilkins M.J."/>
            <person name="Williams K.H."/>
            <person name="Banfield J.F."/>
        </authorList>
    </citation>
    <scope>NUCLEOTIDE SEQUENCE [LARGE SCALE GENOMIC DNA]</scope>
</reference>
<dbReference type="Proteomes" id="UP000034956">
    <property type="component" value="Unassembled WGS sequence"/>
</dbReference>
<dbReference type="AlphaFoldDB" id="A0A0G1U9K7"/>
<gene>
    <name evidence="4" type="ORF">UY23_C0006G0040</name>
</gene>
<dbReference type="InterPro" id="IPR003488">
    <property type="entry name" value="DprA"/>
</dbReference>
<evidence type="ECO:0000313" key="4">
    <source>
        <dbReference type="EMBL" id="KKU90831.1"/>
    </source>
</evidence>
<dbReference type="PANTHER" id="PTHR43022:SF1">
    <property type="entry name" value="PROTEIN SMF"/>
    <property type="match status" value="1"/>
</dbReference>
<feature type="domain" description="DprA winged helix" evidence="3">
    <location>
        <begin position="242"/>
        <end position="295"/>
    </location>
</feature>
<dbReference type="InterPro" id="IPR041614">
    <property type="entry name" value="DprA_WH"/>
</dbReference>
<dbReference type="GO" id="GO:0009294">
    <property type="term" value="P:DNA-mediated transformation"/>
    <property type="evidence" value="ECO:0007669"/>
    <property type="project" value="InterPro"/>
</dbReference>
<dbReference type="Pfam" id="PF17782">
    <property type="entry name" value="WHD_DprA"/>
    <property type="match status" value="1"/>
</dbReference>
<dbReference type="InterPro" id="IPR057666">
    <property type="entry name" value="DrpA_SLOG"/>
</dbReference>
<name>A0A0G1U9K7_9BACT</name>
<evidence type="ECO:0000259" key="3">
    <source>
        <dbReference type="Pfam" id="PF17782"/>
    </source>
</evidence>
<dbReference type="SUPFAM" id="SSF102405">
    <property type="entry name" value="MCP/YpsA-like"/>
    <property type="match status" value="1"/>
</dbReference>
<accession>A0A0G1U9K7</accession>
<comment type="similarity">
    <text evidence="1">Belongs to the DprA/Smf family.</text>
</comment>
<dbReference type="PATRIC" id="fig|1618660.3.peg.740"/>